<proteinExistence type="predicted"/>
<evidence type="ECO:0000313" key="2">
    <source>
        <dbReference type="EMBL" id="EKT4092585.1"/>
    </source>
</evidence>
<name>A0AAI9C242_STEMA</name>
<dbReference type="EMBL" id="ABLOJW010000009">
    <property type="protein sequence ID" value="EKT4092585.1"/>
    <property type="molecule type" value="Genomic_DNA"/>
</dbReference>
<evidence type="ECO:0000256" key="1">
    <source>
        <dbReference type="SAM" id="MobiDB-lite"/>
    </source>
</evidence>
<protein>
    <submittedName>
        <fullName evidence="2">Uncharacterized protein</fullName>
    </submittedName>
</protein>
<dbReference type="Proteomes" id="UP001218208">
    <property type="component" value="Unassembled WGS sequence"/>
</dbReference>
<feature type="region of interest" description="Disordered" evidence="1">
    <location>
        <begin position="1"/>
        <end position="26"/>
    </location>
</feature>
<reference evidence="2" key="1">
    <citation type="submission" date="2022-07" db="EMBL/GenBank/DDBJ databases">
        <authorList>
            <consortium name="DAFM: The Division of Animal and Food Microbiology"/>
        </authorList>
    </citation>
    <scope>NUCLEOTIDE SEQUENCE</scope>
    <source>
        <strain evidence="2">19MO01SH01-2</strain>
    </source>
</reference>
<accession>A0AAI9C242</accession>
<comment type="caution">
    <text evidence="2">The sequence shown here is derived from an EMBL/GenBank/DDBJ whole genome shotgun (WGS) entry which is preliminary data.</text>
</comment>
<feature type="compositionally biased region" description="Basic residues" evidence="1">
    <location>
        <begin position="1"/>
        <end position="11"/>
    </location>
</feature>
<dbReference type="AlphaFoldDB" id="A0AAI9C242"/>
<evidence type="ECO:0000313" key="3">
    <source>
        <dbReference type="Proteomes" id="UP001218208"/>
    </source>
</evidence>
<gene>
    <name evidence="2" type="ORF">QEG23_002102</name>
</gene>
<organism evidence="2 3">
    <name type="scientific">Stenotrophomonas maltophilia</name>
    <name type="common">Pseudomonas maltophilia</name>
    <name type="synonym">Xanthomonas maltophilia</name>
    <dbReference type="NCBI Taxonomy" id="40324"/>
    <lineage>
        <taxon>Bacteria</taxon>
        <taxon>Pseudomonadati</taxon>
        <taxon>Pseudomonadota</taxon>
        <taxon>Gammaproteobacteria</taxon>
        <taxon>Lysobacterales</taxon>
        <taxon>Lysobacteraceae</taxon>
        <taxon>Stenotrophomonas</taxon>
        <taxon>Stenotrophomonas maltophilia group</taxon>
    </lineage>
</organism>
<sequence>MNSRPSLKKRNAPAATEAFQKSTSSEEIMAKTTRILGAVKFERSVTEGRGSTNVVPFPLDRAVNVRGRESFNRVMARFPSLRTEQAWELVNLAWKIA</sequence>